<evidence type="ECO:0000313" key="2">
    <source>
        <dbReference type="Proteomes" id="UP001165960"/>
    </source>
</evidence>
<organism evidence="1 2">
    <name type="scientific">Entomophthora muscae</name>
    <dbReference type="NCBI Taxonomy" id="34485"/>
    <lineage>
        <taxon>Eukaryota</taxon>
        <taxon>Fungi</taxon>
        <taxon>Fungi incertae sedis</taxon>
        <taxon>Zoopagomycota</taxon>
        <taxon>Entomophthoromycotina</taxon>
        <taxon>Entomophthoromycetes</taxon>
        <taxon>Entomophthorales</taxon>
        <taxon>Entomophthoraceae</taxon>
        <taxon>Entomophthora</taxon>
    </lineage>
</organism>
<dbReference type="Proteomes" id="UP001165960">
    <property type="component" value="Unassembled WGS sequence"/>
</dbReference>
<protein>
    <submittedName>
        <fullName evidence="1">Uncharacterized protein</fullName>
    </submittedName>
</protein>
<gene>
    <name evidence="1" type="ORF">DSO57_1008633</name>
</gene>
<name>A0ACC2TTZ4_9FUNG</name>
<evidence type="ECO:0000313" key="1">
    <source>
        <dbReference type="EMBL" id="KAJ9078249.1"/>
    </source>
</evidence>
<comment type="caution">
    <text evidence="1">The sequence shown here is derived from an EMBL/GenBank/DDBJ whole genome shotgun (WGS) entry which is preliminary data.</text>
</comment>
<keyword evidence="2" id="KW-1185">Reference proteome</keyword>
<accession>A0ACC2TTZ4</accession>
<sequence>MIDSRGYFLLSGPQSLHLRFPVVFLGHAYEHSKNGAHYKDCKPLGYPFTITFSGSLPLLIQDPSFPEVSSPPLEEDMTDLPTTPTLLNLINGPCLVAYPLGTPEWD</sequence>
<reference evidence="1" key="1">
    <citation type="submission" date="2022-04" db="EMBL/GenBank/DDBJ databases">
        <title>Genome of the entomopathogenic fungus Entomophthora muscae.</title>
        <authorList>
            <person name="Elya C."/>
            <person name="Lovett B.R."/>
            <person name="Lee E."/>
            <person name="Macias A.M."/>
            <person name="Hajek A.E."/>
            <person name="De Bivort B.L."/>
            <person name="Kasson M.T."/>
            <person name="De Fine Licht H.H."/>
            <person name="Stajich J.E."/>
        </authorList>
    </citation>
    <scope>NUCLEOTIDE SEQUENCE</scope>
    <source>
        <strain evidence="1">Berkeley</strain>
    </source>
</reference>
<proteinExistence type="predicted"/>
<dbReference type="EMBL" id="QTSX02002156">
    <property type="protein sequence ID" value="KAJ9078249.1"/>
    <property type="molecule type" value="Genomic_DNA"/>
</dbReference>